<dbReference type="Proteomes" id="UP001239994">
    <property type="component" value="Unassembled WGS sequence"/>
</dbReference>
<organism evidence="2 3">
    <name type="scientific">Electrophorus voltai</name>
    <dbReference type="NCBI Taxonomy" id="2609070"/>
    <lineage>
        <taxon>Eukaryota</taxon>
        <taxon>Metazoa</taxon>
        <taxon>Chordata</taxon>
        <taxon>Craniata</taxon>
        <taxon>Vertebrata</taxon>
        <taxon>Euteleostomi</taxon>
        <taxon>Actinopterygii</taxon>
        <taxon>Neopterygii</taxon>
        <taxon>Teleostei</taxon>
        <taxon>Ostariophysi</taxon>
        <taxon>Gymnotiformes</taxon>
        <taxon>Gymnotoidei</taxon>
        <taxon>Gymnotidae</taxon>
        <taxon>Electrophorus</taxon>
    </lineage>
</organism>
<accession>A0AAD9DP96</accession>
<protein>
    <submittedName>
        <fullName evidence="2">Uncharacterized protein</fullName>
    </submittedName>
</protein>
<evidence type="ECO:0000313" key="3">
    <source>
        <dbReference type="Proteomes" id="UP001239994"/>
    </source>
</evidence>
<sequence>VSFLFLQTGSSEAQIDFIRRAQTGFSPEGQAPKSERSPICERHLSLAPSGATRAGWLFPCLRAGVLAPGSHKTPGEPELSADPVNGTGESADMRQWLRTGICPPACGSSMPPSRTIDTDR</sequence>
<feature type="region of interest" description="Disordered" evidence="1">
    <location>
        <begin position="68"/>
        <end position="89"/>
    </location>
</feature>
<name>A0AAD9DP96_9TELE</name>
<keyword evidence="3" id="KW-1185">Reference proteome</keyword>
<gene>
    <name evidence="2" type="ORF">P4O66_016591</name>
</gene>
<reference evidence="2" key="1">
    <citation type="submission" date="2023-03" db="EMBL/GenBank/DDBJ databases">
        <title>Electrophorus voltai genome.</title>
        <authorList>
            <person name="Bian C."/>
        </authorList>
    </citation>
    <scope>NUCLEOTIDE SEQUENCE</scope>
    <source>
        <strain evidence="2">CB-2022</strain>
        <tissue evidence="2">Muscle</tissue>
    </source>
</reference>
<evidence type="ECO:0000313" key="2">
    <source>
        <dbReference type="EMBL" id="KAK1788133.1"/>
    </source>
</evidence>
<feature type="non-terminal residue" evidence="2">
    <location>
        <position position="120"/>
    </location>
</feature>
<dbReference type="AlphaFoldDB" id="A0AAD9DP96"/>
<evidence type="ECO:0000256" key="1">
    <source>
        <dbReference type="SAM" id="MobiDB-lite"/>
    </source>
</evidence>
<dbReference type="EMBL" id="JAROKS010000023">
    <property type="protein sequence ID" value="KAK1788133.1"/>
    <property type="molecule type" value="Genomic_DNA"/>
</dbReference>
<comment type="caution">
    <text evidence="2">The sequence shown here is derived from an EMBL/GenBank/DDBJ whole genome shotgun (WGS) entry which is preliminary data.</text>
</comment>
<proteinExistence type="predicted"/>